<organism evidence="1 2">
    <name type="scientific">Dioscorea alata</name>
    <name type="common">Purple yam</name>
    <dbReference type="NCBI Taxonomy" id="55571"/>
    <lineage>
        <taxon>Eukaryota</taxon>
        <taxon>Viridiplantae</taxon>
        <taxon>Streptophyta</taxon>
        <taxon>Embryophyta</taxon>
        <taxon>Tracheophyta</taxon>
        <taxon>Spermatophyta</taxon>
        <taxon>Magnoliopsida</taxon>
        <taxon>Liliopsida</taxon>
        <taxon>Dioscoreales</taxon>
        <taxon>Dioscoreaceae</taxon>
        <taxon>Dioscorea</taxon>
    </lineage>
</organism>
<sequence length="126" mass="14615">MLFKSNVALTLKGIKFEYVENLANKSEILLKYIPVHKPICESLVILVYIEETWKENAILPKDRHGKVRAHRTIRFLDISFGWLAQVVDILEEIIELKMIDKETFSSLSAWTKTFTNSLTIKDSFSL</sequence>
<comment type="caution">
    <text evidence="1">The sequence shown here is derived from an EMBL/GenBank/DDBJ whole genome shotgun (WGS) entry which is preliminary data.</text>
</comment>
<keyword evidence="1" id="KW-0808">Transferase</keyword>
<dbReference type="EC" id="2.5.1.18" evidence="1"/>
<dbReference type="Proteomes" id="UP000827976">
    <property type="component" value="Chromosome 12"/>
</dbReference>
<accession>A0ACB7V2I3</accession>
<keyword evidence="2" id="KW-1185">Reference proteome</keyword>
<dbReference type="EMBL" id="CM037022">
    <property type="protein sequence ID" value="KAH7667371.1"/>
    <property type="molecule type" value="Genomic_DNA"/>
</dbReference>
<evidence type="ECO:0000313" key="1">
    <source>
        <dbReference type="EMBL" id="KAH7667371.1"/>
    </source>
</evidence>
<gene>
    <name evidence="1" type="ORF">IHE45_12G054100</name>
</gene>
<name>A0ACB7V2I3_DIOAL</name>
<protein>
    <submittedName>
        <fullName evidence="1">Glutathione transferase protein</fullName>
        <ecNumber evidence="1">2.5.1.18</ecNumber>
    </submittedName>
</protein>
<evidence type="ECO:0000313" key="2">
    <source>
        <dbReference type="Proteomes" id="UP000827976"/>
    </source>
</evidence>
<reference evidence="2" key="1">
    <citation type="journal article" date="2022" name="Nat. Commun.">
        <title>Chromosome evolution and the genetic basis of agronomically important traits in greater yam.</title>
        <authorList>
            <person name="Bredeson J.V."/>
            <person name="Lyons J.B."/>
            <person name="Oniyinde I.O."/>
            <person name="Okereke N.R."/>
            <person name="Kolade O."/>
            <person name="Nnabue I."/>
            <person name="Nwadili C.O."/>
            <person name="Hribova E."/>
            <person name="Parker M."/>
            <person name="Nwogha J."/>
            <person name="Shu S."/>
            <person name="Carlson J."/>
            <person name="Kariba R."/>
            <person name="Muthemba S."/>
            <person name="Knop K."/>
            <person name="Barton G.J."/>
            <person name="Sherwood A.V."/>
            <person name="Lopez-Montes A."/>
            <person name="Asiedu R."/>
            <person name="Jamnadass R."/>
            <person name="Muchugi A."/>
            <person name="Goodstein D."/>
            <person name="Egesi C.N."/>
            <person name="Featherston J."/>
            <person name="Asfaw A."/>
            <person name="Simpson G.G."/>
            <person name="Dolezel J."/>
            <person name="Hendre P.S."/>
            <person name="Van Deynze A."/>
            <person name="Kumar P.L."/>
            <person name="Obidiegwu J.E."/>
            <person name="Bhattacharjee R."/>
            <person name="Rokhsar D.S."/>
        </authorList>
    </citation>
    <scope>NUCLEOTIDE SEQUENCE [LARGE SCALE GENOMIC DNA]</scope>
    <source>
        <strain evidence="2">cv. TDa95/00328</strain>
    </source>
</reference>
<proteinExistence type="predicted"/>